<dbReference type="OrthoDB" id="5132116at2759"/>
<dbReference type="SMART" id="SM00268">
    <property type="entry name" value="ACTIN"/>
    <property type="match status" value="1"/>
</dbReference>
<reference evidence="2" key="1">
    <citation type="submission" date="2016-10" db="EMBL/GenBank/DDBJ databases">
        <authorList>
            <person name="Benchimol M."/>
            <person name="Almeida L.G."/>
            <person name="Vasconcelos A.T."/>
            <person name="Perreira-Neves A."/>
            <person name="Rosa I.A."/>
            <person name="Tasca T."/>
            <person name="Bogo M.R."/>
            <person name="de Souza W."/>
        </authorList>
    </citation>
    <scope>NUCLEOTIDE SEQUENCE [LARGE SCALE GENOMIC DNA]</scope>
    <source>
        <strain evidence="2">K</strain>
    </source>
</reference>
<dbReference type="Gene3D" id="3.90.640.10">
    <property type="entry name" value="Actin, Chain A, domain 4"/>
    <property type="match status" value="1"/>
</dbReference>
<evidence type="ECO:0000313" key="3">
    <source>
        <dbReference type="Proteomes" id="UP000179807"/>
    </source>
</evidence>
<dbReference type="PANTHER" id="PTHR11937">
    <property type="entry name" value="ACTIN"/>
    <property type="match status" value="1"/>
</dbReference>
<gene>
    <name evidence="2" type="ORF">TRFO_04958</name>
</gene>
<dbReference type="CDD" id="cd10169">
    <property type="entry name" value="ASKHA_NBD_actin-like"/>
    <property type="match status" value="1"/>
</dbReference>
<dbReference type="AlphaFoldDB" id="A0A1J4KFG0"/>
<sequence>MNCEPNIYSTVVYDIGSAMIRVGHAGEGFPVISQPSFVANKTVDENIEFYYNDQFLYTTSNKYEVAPLIDESYTISDAGLFSSFLSWSYDQLSVDPRERFCLFTQPAHLVSTDHSRQWQKTLCEIGFEAMGNPGICISPDATLSTYAHCLQTALVVDFGWSSFRILPVIDGKVQYANAKIHPIGGFGLSQLLCEQLNVRSISLLPKNADISDGQNLLHQRKLSTDIIHNCCTFAKNTIEEDFLYFLPEQRPIDVKSEMQLISALHFNPIDSDDTTENVLPVPEMIKMAIDESPDDQKRDLWKNIVSSGGFSSLNSFIAKLKNETKKIADPVFQVQVQYPMHKMVAGDFLVWTGGSILASSHVFDRFCITKEEWEENGEAIMRVKCT</sequence>
<protein>
    <submittedName>
        <fullName evidence="2">Actin family protein</fullName>
    </submittedName>
</protein>
<comment type="caution">
    <text evidence="2">The sequence shown here is derived from an EMBL/GenBank/DDBJ whole genome shotgun (WGS) entry which is preliminary data.</text>
</comment>
<dbReference type="SUPFAM" id="SSF53067">
    <property type="entry name" value="Actin-like ATPase domain"/>
    <property type="match status" value="2"/>
</dbReference>
<organism evidence="2 3">
    <name type="scientific">Tritrichomonas foetus</name>
    <dbReference type="NCBI Taxonomy" id="1144522"/>
    <lineage>
        <taxon>Eukaryota</taxon>
        <taxon>Metamonada</taxon>
        <taxon>Parabasalia</taxon>
        <taxon>Tritrichomonadida</taxon>
        <taxon>Tritrichomonadidae</taxon>
        <taxon>Tritrichomonas</taxon>
    </lineage>
</organism>
<dbReference type="Pfam" id="PF00022">
    <property type="entry name" value="Actin"/>
    <property type="match status" value="1"/>
</dbReference>
<proteinExistence type="inferred from homology"/>
<evidence type="ECO:0000313" key="2">
    <source>
        <dbReference type="EMBL" id="OHT08334.1"/>
    </source>
</evidence>
<dbReference type="Proteomes" id="UP000179807">
    <property type="component" value="Unassembled WGS sequence"/>
</dbReference>
<accession>A0A1J4KFG0</accession>
<dbReference type="InterPro" id="IPR004000">
    <property type="entry name" value="Actin"/>
</dbReference>
<comment type="similarity">
    <text evidence="1">Belongs to the actin family.</text>
</comment>
<dbReference type="EMBL" id="MLAK01000671">
    <property type="protein sequence ID" value="OHT08334.1"/>
    <property type="molecule type" value="Genomic_DNA"/>
</dbReference>
<dbReference type="Gene3D" id="3.30.420.40">
    <property type="match status" value="2"/>
</dbReference>
<dbReference type="FunFam" id="3.30.420.40:FF:000058">
    <property type="entry name" value="Putative actin-related protein 5"/>
    <property type="match status" value="1"/>
</dbReference>
<evidence type="ECO:0000256" key="1">
    <source>
        <dbReference type="RuleBase" id="RU000487"/>
    </source>
</evidence>
<dbReference type="RefSeq" id="XP_068361470.1">
    <property type="nucleotide sequence ID" value="XM_068492207.1"/>
</dbReference>
<dbReference type="InterPro" id="IPR043129">
    <property type="entry name" value="ATPase_NBD"/>
</dbReference>
<dbReference type="GeneID" id="94826911"/>
<name>A0A1J4KFG0_9EUKA</name>
<dbReference type="VEuPathDB" id="TrichDB:TRFO_04958"/>
<keyword evidence="3" id="KW-1185">Reference proteome</keyword>